<dbReference type="Proteomes" id="UP000196475">
    <property type="component" value="Unassembled WGS sequence"/>
</dbReference>
<dbReference type="GO" id="GO:0003994">
    <property type="term" value="F:aconitate hydratase activity"/>
    <property type="evidence" value="ECO:0007669"/>
    <property type="project" value="UniProtKB-EC"/>
</dbReference>
<dbReference type="FunFam" id="3.30.499.10:FF:000002">
    <property type="entry name" value="Aconitate hydratase"/>
    <property type="match status" value="1"/>
</dbReference>
<dbReference type="InterPro" id="IPR000573">
    <property type="entry name" value="AconitaseA/IPMdHydase_ssu_swvl"/>
</dbReference>
<dbReference type="FunFam" id="3.20.19.10:FF:000001">
    <property type="entry name" value="Aconitate hydratase"/>
    <property type="match status" value="1"/>
</dbReference>
<keyword evidence="11" id="KW-0004">4Fe-4S</keyword>
<keyword evidence="5" id="KW-0816">Tricarboxylic acid cycle</keyword>
<dbReference type="PRINTS" id="PR00415">
    <property type="entry name" value="ACONITASE"/>
</dbReference>
<feature type="domain" description="Aconitase A/isopropylmalate dehydratase small subunit swivel" evidence="13">
    <location>
        <begin position="699"/>
        <end position="825"/>
    </location>
</feature>
<dbReference type="EMBL" id="LZRT01000019">
    <property type="protein sequence ID" value="OUM90396.1"/>
    <property type="molecule type" value="Genomic_DNA"/>
</dbReference>
<comment type="catalytic activity">
    <reaction evidence="10 11">
        <text>citrate = D-threo-isocitrate</text>
        <dbReference type="Rhea" id="RHEA:10336"/>
        <dbReference type="ChEBI" id="CHEBI:15562"/>
        <dbReference type="ChEBI" id="CHEBI:16947"/>
        <dbReference type="EC" id="4.2.1.3"/>
    </reaction>
</comment>
<evidence type="ECO:0000256" key="11">
    <source>
        <dbReference type="RuleBase" id="RU361275"/>
    </source>
</evidence>
<evidence type="ECO:0000259" key="13">
    <source>
        <dbReference type="Pfam" id="PF00694"/>
    </source>
</evidence>
<dbReference type="GO" id="GO:0019679">
    <property type="term" value="P:propionate metabolic process, methylcitrate cycle"/>
    <property type="evidence" value="ECO:0007669"/>
    <property type="project" value="UniProtKB-ARBA"/>
</dbReference>
<dbReference type="UniPathway" id="UPA00223"/>
<dbReference type="Pfam" id="PF00330">
    <property type="entry name" value="Aconitase"/>
    <property type="match status" value="1"/>
</dbReference>
<comment type="caution">
    <text evidence="14">The sequence shown here is derived from an EMBL/GenBank/DDBJ whole genome shotgun (WGS) entry which is preliminary data.</text>
</comment>
<evidence type="ECO:0000259" key="12">
    <source>
        <dbReference type="Pfam" id="PF00330"/>
    </source>
</evidence>
<dbReference type="Gene3D" id="3.20.19.10">
    <property type="entry name" value="Aconitase, domain 4"/>
    <property type="match status" value="1"/>
</dbReference>
<dbReference type="InterPro" id="IPR015928">
    <property type="entry name" value="Aconitase/3IPM_dehydase_swvl"/>
</dbReference>
<dbReference type="CDD" id="cd01586">
    <property type="entry name" value="AcnA_IRP"/>
    <property type="match status" value="1"/>
</dbReference>
<dbReference type="Gene3D" id="3.30.499.10">
    <property type="entry name" value="Aconitase, domain 3"/>
    <property type="match status" value="2"/>
</dbReference>
<dbReference type="PANTHER" id="PTHR11670">
    <property type="entry name" value="ACONITASE/IRON-RESPONSIVE ELEMENT FAMILY MEMBER"/>
    <property type="match status" value="1"/>
</dbReference>
<evidence type="ECO:0000256" key="10">
    <source>
        <dbReference type="ARBA" id="ARBA00023501"/>
    </source>
</evidence>
<keyword evidence="6" id="KW-0479">Metal-binding</keyword>
<dbReference type="GO" id="GO:0046872">
    <property type="term" value="F:metal ion binding"/>
    <property type="evidence" value="ECO:0007669"/>
    <property type="project" value="UniProtKB-KW"/>
</dbReference>
<dbReference type="EC" id="4.2.1.3" evidence="11"/>
<comment type="function">
    <text evidence="11">Catalyzes the isomerization of citrate to isocitrate via cis-aconitate.</text>
</comment>
<dbReference type="InterPro" id="IPR044137">
    <property type="entry name" value="AcnA_IRP_Swivel"/>
</dbReference>
<dbReference type="SUPFAM" id="SSF53732">
    <property type="entry name" value="Aconitase iron-sulfur domain"/>
    <property type="match status" value="1"/>
</dbReference>
<gene>
    <name evidence="14" type="ORF">BAA01_16285</name>
</gene>
<dbReference type="AlphaFoldDB" id="A0A1Y3PW62"/>
<evidence type="ECO:0000256" key="4">
    <source>
        <dbReference type="ARBA" id="ARBA00011245"/>
    </source>
</evidence>
<dbReference type="GO" id="GO:0006099">
    <property type="term" value="P:tricarboxylic acid cycle"/>
    <property type="evidence" value="ECO:0007669"/>
    <property type="project" value="UniProtKB-UniPathway"/>
</dbReference>
<comment type="pathway">
    <text evidence="2">Carbohydrate metabolism; tricarboxylic acid cycle; isocitrate from oxaloacetate: step 2/2.</text>
</comment>
<name>A0A1Y3PW62_9BACI</name>
<dbReference type="InterPro" id="IPR001030">
    <property type="entry name" value="Acoase/IPM_deHydtase_lsu_aba"/>
</dbReference>
<protein>
    <recommendedName>
        <fullName evidence="11">Aconitate hydratase</fullName>
        <shortName evidence="11">Aconitase</shortName>
        <ecNumber evidence="11">4.2.1.3</ecNumber>
    </recommendedName>
</protein>
<evidence type="ECO:0000256" key="8">
    <source>
        <dbReference type="ARBA" id="ARBA00023014"/>
    </source>
</evidence>
<evidence type="ECO:0000256" key="6">
    <source>
        <dbReference type="ARBA" id="ARBA00022723"/>
    </source>
</evidence>
<evidence type="ECO:0000256" key="7">
    <source>
        <dbReference type="ARBA" id="ARBA00023004"/>
    </source>
</evidence>
<comment type="cofactor">
    <cofactor evidence="1">
        <name>[4Fe-4S] cluster</name>
        <dbReference type="ChEBI" id="CHEBI:49883"/>
    </cofactor>
</comment>
<dbReference type="InterPro" id="IPR015931">
    <property type="entry name" value="Acnase/IPM_dHydase_lsu_aba_1/3"/>
</dbReference>
<dbReference type="GO" id="GO:0051539">
    <property type="term" value="F:4 iron, 4 sulfur cluster binding"/>
    <property type="evidence" value="ECO:0007669"/>
    <property type="project" value="UniProtKB-KW"/>
</dbReference>
<sequence length="899" mass="99767">MKRDRHAFDSRQKIRTSAGPAFIYRLASLEEQGISFIARLPFSIKILLEAALRQMDGCHITEKDVLNLANWRPSSKSVEIPFKPSRVILQDASGVPALVDLATLRDVLAKKGVDPSNVNPLIPVDLIIDHSVEVDHFGTRDAVDKNVAIEFRRNKERYEFLKWAQQAFKNFRVVPPTNGIIHQVNLEYLAQVVHAKEENGRVVLFPDSVIGTDSHTTMINSLGVLGWGVGGIEAETAMLGQVLHMLMPEVIGVKLVGALAEGVTATDLALTLTQVLRQKNVVGKFVEFYGPGLSHLSLPDRATVANMAPEYGATMGFFPVDQETLLYLRTSGRSPELVERVEVYTKEQGLFYADTMPELIYSENLEFDLSTVEAVVAGPKRPQDKVLLSEVKRSFHVSLTRPTNENGFALEKEAIKTRCTVRIKNETVTLTHGSIVIAAITSCTNTSNPMNMIGAGLLAKKAVDRGLKVPAYIKTSLAPGSKIVSRYLEQAGLTPYLEALNFYTVGYGCTTCVGNSGSLYKEIEEAIREHQLVVASVLSGNRNFEGRIHPYVKANFLASPPLVIAYALAGTVNIDMRREPLGRDRAGNPVYLRDIWPGRNEIQALFDRYVKRDLYQEAYDSVFTGNELWKSLNVKGGDLYQWDERSTYFKPSPFFAGAEPGQTVRSIRNARALLVLGDSVTTDHISPVGYIPQTSAAGQYLMQQGIEPEHFNSYGARRGNHEVLVRGTFANIRLRNMLVNKEGGYTRHLPTGKEMSIYEAAVAYQKENIPLIVLAGKEYGTGSARDWAAKGTYLLGIKAVIAESFERIHRNNLVFMGVLPLQFMEGQGWRQLGLSGEERFTILGLEQGLTPRQRLDVVAERPNGDKITFSVLLRLDTTAEVDYYSRGGILKSVLLSYHQ</sequence>
<dbReference type="InterPro" id="IPR036008">
    <property type="entry name" value="Aconitase_4Fe-4S_dom"/>
</dbReference>
<keyword evidence="9 11" id="KW-0456">Lyase</keyword>
<dbReference type="NCBIfam" id="TIGR01341">
    <property type="entry name" value="aconitase_1"/>
    <property type="match status" value="1"/>
</dbReference>
<dbReference type="InterPro" id="IPR006249">
    <property type="entry name" value="Aconitase/IRP2"/>
</dbReference>
<reference evidence="15" key="1">
    <citation type="submission" date="2016-06" db="EMBL/GenBank/DDBJ databases">
        <authorList>
            <person name="Nascimento L."/>
            <person name="Pereira R.V."/>
            <person name="Martins L.F."/>
            <person name="Quaggio R.B."/>
            <person name="Silva A.M."/>
            <person name="Setubal J.C."/>
        </authorList>
    </citation>
    <scope>NUCLEOTIDE SEQUENCE [LARGE SCALE GENOMIC DNA]</scope>
</reference>
<dbReference type="Gene3D" id="6.10.190.10">
    <property type="match status" value="1"/>
</dbReference>
<dbReference type="Pfam" id="PF00694">
    <property type="entry name" value="Aconitase_C"/>
    <property type="match status" value="1"/>
</dbReference>
<keyword evidence="7 11" id="KW-0408">Iron</keyword>
<dbReference type="CDD" id="cd01580">
    <property type="entry name" value="AcnA_IRP_Swivel"/>
    <property type="match status" value="1"/>
</dbReference>
<organism evidence="14 15">
    <name type="scientific">Bacillus thermozeamaize</name>
    <dbReference type="NCBI Taxonomy" id="230954"/>
    <lineage>
        <taxon>Bacteria</taxon>
        <taxon>Bacillati</taxon>
        <taxon>Bacillota</taxon>
        <taxon>Bacilli</taxon>
        <taxon>Bacillales</taxon>
        <taxon>Bacillaceae</taxon>
        <taxon>Bacillus</taxon>
    </lineage>
</organism>
<accession>A0A1Y3PW62</accession>
<dbReference type="NCBIfam" id="NF006757">
    <property type="entry name" value="PRK09277.1"/>
    <property type="match status" value="1"/>
</dbReference>
<evidence type="ECO:0000256" key="9">
    <source>
        <dbReference type="ARBA" id="ARBA00023239"/>
    </source>
</evidence>
<evidence type="ECO:0000313" key="15">
    <source>
        <dbReference type="Proteomes" id="UP000196475"/>
    </source>
</evidence>
<evidence type="ECO:0000256" key="5">
    <source>
        <dbReference type="ARBA" id="ARBA00022532"/>
    </source>
</evidence>
<evidence type="ECO:0000256" key="3">
    <source>
        <dbReference type="ARBA" id="ARBA00007185"/>
    </source>
</evidence>
<proteinExistence type="inferred from homology"/>
<evidence type="ECO:0000256" key="1">
    <source>
        <dbReference type="ARBA" id="ARBA00001966"/>
    </source>
</evidence>
<dbReference type="NCBIfam" id="NF009520">
    <property type="entry name" value="PRK12881.1"/>
    <property type="match status" value="1"/>
</dbReference>
<comment type="subunit">
    <text evidence="4">Monomer.</text>
</comment>
<dbReference type="FunFam" id="3.30.499.10:FF:000005">
    <property type="entry name" value="cytoplasmic aconitate hydratase"/>
    <property type="match status" value="1"/>
</dbReference>
<dbReference type="SUPFAM" id="SSF52016">
    <property type="entry name" value="LeuD/IlvD-like"/>
    <property type="match status" value="1"/>
</dbReference>
<keyword evidence="8 11" id="KW-0411">Iron-sulfur</keyword>
<comment type="similarity">
    <text evidence="3 11">Belongs to the aconitase/IPM isomerase family.</text>
</comment>
<feature type="domain" description="Aconitase/3-isopropylmalate dehydratase large subunit alpha/beta/alpha" evidence="12">
    <location>
        <begin position="77"/>
        <end position="570"/>
    </location>
</feature>
<evidence type="ECO:0000313" key="14">
    <source>
        <dbReference type="EMBL" id="OUM90396.1"/>
    </source>
</evidence>
<evidence type="ECO:0000256" key="2">
    <source>
        <dbReference type="ARBA" id="ARBA00004717"/>
    </source>
</evidence>